<dbReference type="Proteomes" id="UP000515819">
    <property type="component" value="Chromosome"/>
</dbReference>
<sequence>MSKITDYAFLFQNSSGKSAFNPIGSFQLSQLNSSAVQSQLKAAGINTNSKQYKTVISKMMQNANGMMYTNPAAIKNLMKNYDKDGDYISPATGLAGMDATDIPISQRHVIIDIPEKNRQEMFDNAKREFLEENGIANGDTTKRSDVFYHYQKSAKKRDRLKGTWTLEQYERQYNQAFYDAAKAADPTWKPGKAIKAGALDGITREQIDKSLTVTMGQYGEIFKRGFDLKL</sequence>
<keyword evidence="2" id="KW-1185">Reference proteome</keyword>
<evidence type="ECO:0000313" key="2">
    <source>
        <dbReference type="Proteomes" id="UP000515819"/>
    </source>
</evidence>
<dbReference type="KEGG" id="wcp:H9Q76_11035"/>
<dbReference type="Pfam" id="PF12995">
    <property type="entry name" value="DUF3879"/>
    <property type="match status" value="1"/>
</dbReference>
<dbReference type="RefSeq" id="WP_117781707.1">
    <property type="nucleotide sequence ID" value="NZ_CP060632.1"/>
</dbReference>
<name>A0A7G9FL19_9FIRM</name>
<evidence type="ECO:0000313" key="1">
    <source>
        <dbReference type="EMBL" id="QNL99250.1"/>
    </source>
</evidence>
<protein>
    <submittedName>
        <fullName evidence="1">DUF3879 family protein</fullName>
    </submittedName>
</protein>
<proteinExistence type="predicted"/>
<dbReference type="EMBL" id="CP060632">
    <property type="protein sequence ID" value="QNL99250.1"/>
    <property type="molecule type" value="Genomic_DNA"/>
</dbReference>
<dbReference type="AlphaFoldDB" id="A0A7G9FL19"/>
<organism evidence="1 2">
    <name type="scientific">Wujia chipingensis</name>
    <dbReference type="NCBI Taxonomy" id="2763670"/>
    <lineage>
        <taxon>Bacteria</taxon>
        <taxon>Bacillati</taxon>
        <taxon>Bacillota</taxon>
        <taxon>Clostridia</taxon>
        <taxon>Lachnospirales</taxon>
        <taxon>Lachnospiraceae</taxon>
        <taxon>Wujia</taxon>
    </lineage>
</organism>
<reference evidence="1 2" key="1">
    <citation type="submission" date="2020-08" db="EMBL/GenBank/DDBJ databases">
        <authorList>
            <person name="Liu C."/>
            <person name="Sun Q."/>
        </authorList>
    </citation>
    <scope>NUCLEOTIDE SEQUENCE [LARGE SCALE GENOMIC DNA]</scope>
    <source>
        <strain evidence="1 2">NSJ-4</strain>
    </source>
</reference>
<gene>
    <name evidence="1" type="ORF">H9Q76_11035</name>
</gene>
<dbReference type="InterPro" id="IPR024540">
    <property type="entry name" value="DUF3879"/>
</dbReference>
<accession>A0A7G9FL19</accession>